<dbReference type="Proteomes" id="UP001246858">
    <property type="component" value="Unassembled WGS sequence"/>
</dbReference>
<protein>
    <submittedName>
        <fullName evidence="1">Uncharacterized membrane-anchored protein YhcB (DUF1043 family)</fullName>
    </submittedName>
</protein>
<gene>
    <name evidence="1" type="ORF">J2X78_002196</name>
</gene>
<comment type="caution">
    <text evidence="1">The sequence shown here is derived from an EMBL/GenBank/DDBJ whole genome shotgun (WGS) entry which is preliminary data.</text>
</comment>
<sequence length="175" mass="20233">MSRKMEDYIREHKKAFDLEAPSEALWAKIDQQLDKKKKTRPFNLNLWMGIAASLVLIAAFTFMYTRHQKHKQIDVADISTALGEKEARFASMIDEKKDSLKALADDNPDLYQKFSADLNQLDKDYADLKKELQHSPNQKLVIEAMVQNLQIQLQIINQQLSVINEVNTSKKDNQI</sequence>
<accession>A0ACC6KX40</accession>
<organism evidence="1 2">
    <name type="scientific">Pedobacter africanus</name>
    <dbReference type="NCBI Taxonomy" id="151894"/>
    <lineage>
        <taxon>Bacteria</taxon>
        <taxon>Pseudomonadati</taxon>
        <taxon>Bacteroidota</taxon>
        <taxon>Sphingobacteriia</taxon>
        <taxon>Sphingobacteriales</taxon>
        <taxon>Sphingobacteriaceae</taxon>
        <taxon>Pedobacter</taxon>
    </lineage>
</organism>
<evidence type="ECO:0000313" key="1">
    <source>
        <dbReference type="EMBL" id="MDR6783631.1"/>
    </source>
</evidence>
<dbReference type="EMBL" id="JAVDTF010000002">
    <property type="protein sequence ID" value="MDR6783631.1"/>
    <property type="molecule type" value="Genomic_DNA"/>
</dbReference>
<reference evidence="1" key="1">
    <citation type="submission" date="2023-07" db="EMBL/GenBank/DDBJ databases">
        <title>Sorghum-associated microbial communities from plants grown in Nebraska, USA.</title>
        <authorList>
            <person name="Schachtman D."/>
        </authorList>
    </citation>
    <scope>NUCLEOTIDE SEQUENCE</scope>
    <source>
        <strain evidence="1">2697</strain>
    </source>
</reference>
<proteinExistence type="predicted"/>
<keyword evidence="2" id="KW-1185">Reference proteome</keyword>
<name>A0ACC6KX40_9SPHI</name>
<evidence type="ECO:0000313" key="2">
    <source>
        <dbReference type="Proteomes" id="UP001246858"/>
    </source>
</evidence>